<protein>
    <submittedName>
        <fullName evidence="2">Uncharacterized protein</fullName>
    </submittedName>
</protein>
<feature type="compositionally biased region" description="Basic and acidic residues" evidence="1">
    <location>
        <begin position="62"/>
        <end position="71"/>
    </location>
</feature>
<dbReference type="InterPro" id="IPR055593">
    <property type="entry name" value="DUF7169"/>
</dbReference>
<reference evidence="2" key="1">
    <citation type="submission" date="2024-04" db="EMBL/GenBank/DDBJ databases">
        <authorList>
            <person name="Roder T."/>
            <person name="Oberhansli S."/>
            <person name="Kreuzer M."/>
        </authorList>
    </citation>
    <scope>NUCLEOTIDE SEQUENCE</scope>
    <source>
        <strain evidence="2">LWS13-1.2</strain>
    </source>
</reference>
<proteinExistence type="predicted"/>
<evidence type="ECO:0000313" key="2">
    <source>
        <dbReference type="EMBL" id="WZO36054.1"/>
    </source>
</evidence>
<dbReference type="AlphaFoldDB" id="A0AAU6SGJ0"/>
<name>A0AAU6SGJ0_9MICO</name>
<accession>A0AAU6SGJ0</accession>
<dbReference type="RefSeq" id="WP_349426855.1">
    <property type="nucleotide sequence ID" value="NZ_CP151632.1"/>
</dbReference>
<gene>
    <name evidence="2" type="ORF">MRBLWS13_003770</name>
</gene>
<feature type="region of interest" description="Disordered" evidence="1">
    <location>
        <begin position="40"/>
        <end position="71"/>
    </location>
</feature>
<dbReference type="EMBL" id="CP151632">
    <property type="protein sequence ID" value="WZO36054.1"/>
    <property type="molecule type" value="Genomic_DNA"/>
</dbReference>
<organism evidence="2">
    <name type="scientific">Microbacterium sp. LWS13-1.2</name>
    <dbReference type="NCBI Taxonomy" id="3135264"/>
    <lineage>
        <taxon>Bacteria</taxon>
        <taxon>Bacillati</taxon>
        <taxon>Actinomycetota</taxon>
        <taxon>Actinomycetes</taxon>
        <taxon>Micrococcales</taxon>
        <taxon>Microbacteriaceae</taxon>
        <taxon>Microbacterium</taxon>
    </lineage>
</organism>
<evidence type="ECO:0000256" key="1">
    <source>
        <dbReference type="SAM" id="MobiDB-lite"/>
    </source>
</evidence>
<sequence length="111" mass="11594">MTSTPRPAGDANALRDAALKHASAALELVDIARTAGAVQWESPPGAPVERNDVAASSNDVPRPTERTATDERRLQLRAGYLGAVEALRHATIALRRAAGNIDAALVPYSAA</sequence>
<dbReference type="Pfam" id="PF23773">
    <property type="entry name" value="DUF7169"/>
    <property type="match status" value="1"/>
</dbReference>